<evidence type="ECO:0000256" key="1">
    <source>
        <dbReference type="SAM" id="MobiDB-lite"/>
    </source>
</evidence>
<dbReference type="Proteomes" id="UP000323386">
    <property type="component" value="Unassembled WGS sequence"/>
</dbReference>
<protein>
    <submittedName>
        <fullName evidence="2">Uncharacterized protein</fullName>
    </submittedName>
</protein>
<accession>A0A5C3EU62</accession>
<dbReference type="AlphaFoldDB" id="A0A5C3EU62"/>
<keyword evidence="3" id="KW-1185">Reference proteome</keyword>
<organism evidence="2 3">
    <name type="scientific">Pseudozyma flocculosa</name>
    <dbReference type="NCBI Taxonomy" id="84751"/>
    <lineage>
        <taxon>Eukaryota</taxon>
        <taxon>Fungi</taxon>
        <taxon>Dikarya</taxon>
        <taxon>Basidiomycota</taxon>
        <taxon>Ustilaginomycotina</taxon>
        <taxon>Ustilaginomycetes</taxon>
        <taxon>Ustilaginales</taxon>
        <taxon>Ustilaginaceae</taxon>
        <taxon>Pseudozyma</taxon>
    </lineage>
</organism>
<evidence type="ECO:0000313" key="2">
    <source>
        <dbReference type="EMBL" id="SPO35017.1"/>
    </source>
</evidence>
<feature type="region of interest" description="Disordered" evidence="1">
    <location>
        <begin position="1"/>
        <end position="78"/>
    </location>
</feature>
<evidence type="ECO:0000313" key="3">
    <source>
        <dbReference type="Proteomes" id="UP000323386"/>
    </source>
</evidence>
<proteinExistence type="predicted"/>
<sequence>MNSSGGHRWLAGSHAVEGKPPERAFRRHTASCRFSTGLRETGDVPGGMNRWREGGGGRETKGKQGRAGGGDDDDGSMPVEMNHRIAELRFDEARAGTRVWMHHGPWALNDPGLAPSNEADGQTRQARKVGGPDECGWDLSARHDGLLPSLSPPSLVIAVF</sequence>
<dbReference type="EMBL" id="OOIP01000001">
    <property type="protein sequence ID" value="SPO35017.1"/>
    <property type="molecule type" value="Genomic_DNA"/>
</dbReference>
<feature type="compositionally biased region" description="Basic and acidic residues" evidence="1">
    <location>
        <begin position="50"/>
        <end position="62"/>
    </location>
</feature>
<name>A0A5C3EU62_9BASI</name>
<gene>
    <name evidence="2" type="ORF">PSFLO_00488</name>
</gene>
<reference evidence="2 3" key="1">
    <citation type="submission" date="2018-03" db="EMBL/GenBank/DDBJ databases">
        <authorList>
            <person name="Guldener U."/>
        </authorList>
    </citation>
    <scope>NUCLEOTIDE SEQUENCE [LARGE SCALE GENOMIC DNA]</scope>
    <source>
        <strain evidence="2 3">DAOM196992</strain>
    </source>
</reference>